<name>A0A857J5L7_9BURK</name>
<dbReference type="EMBL" id="CP047650">
    <property type="protein sequence ID" value="QHI99294.1"/>
    <property type="molecule type" value="Genomic_DNA"/>
</dbReference>
<feature type="domain" description="Pyridoxamine kinase/Phosphomethylpyrimidine kinase" evidence="6">
    <location>
        <begin position="14"/>
        <end position="260"/>
    </location>
</feature>
<dbReference type="Gene3D" id="3.40.1190.20">
    <property type="match status" value="1"/>
</dbReference>
<dbReference type="InterPro" id="IPR022998">
    <property type="entry name" value="ThiamineP_synth_TenI"/>
</dbReference>
<dbReference type="InterPro" id="IPR036206">
    <property type="entry name" value="ThiamineP_synth_sf"/>
</dbReference>
<sequence>MSGLAIVWTIAGTDSGGGAGIAADQRAADACGVHLCTAVAAVTAQNSQGVRRIDVLPPATLAAQLATLEHDLPPAAIKTGLLGGPQQVALVAEWIDRLRQRAPVALVVDPVLSASTGADFADDATLAAYRALLLPRATLITPNRREAARLAGLPEASAAPLLAAALRSRGAHSVCVTGGDDTRADGLALDWMDTPQAAGWLALPRLDTPHHHGTGCTFASAAAAAMAQGFVAADALVLAKMATAQALRHGSAAGQGAGPVRARAGFATDASLMPQMSWSAEPCFAPFSSPAAWPALGLYAIVDSAGRVARVLEAGVRTVQLRIKTPPGPDPAWRAQVRQQIAEAVARCREHGAMLFVNDHHALAAELGASGLHLGQEDLLALDDGQRLALRADGAPALGISSHSLWELARARSLAPRYIACGPVWPTLTKQMPWRAQGLDNLAWWVAMAGAPVVAIGGILEPAQAEAAAARGADGVCVVRGLGDAPSATVPAFLQALRRGAGAARPPLPPGPRPSL</sequence>
<dbReference type="GO" id="GO:0008902">
    <property type="term" value="F:hydroxymethylpyrimidine kinase activity"/>
    <property type="evidence" value="ECO:0007669"/>
    <property type="project" value="UniProtKB-EC"/>
</dbReference>
<gene>
    <name evidence="7" type="primary">thiD</name>
    <name evidence="7" type="ORF">GT347_15715</name>
</gene>
<dbReference type="Pfam" id="PF02581">
    <property type="entry name" value="TMP-TENI"/>
    <property type="match status" value="1"/>
</dbReference>
<dbReference type="PANTHER" id="PTHR20858">
    <property type="entry name" value="PHOSPHOMETHYLPYRIMIDINE KINASE"/>
    <property type="match status" value="1"/>
</dbReference>
<feature type="domain" description="Thiamine phosphate synthase/TenI" evidence="5">
    <location>
        <begin position="305"/>
        <end position="482"/>
    </location>
</feature>
<dbReference type="EC" id="2.7.1.49" evidence="3"/>
<dbReference type="UniPathway" id="UPA00060">
    <property type="reaction ID" value="UER00138"/>
</dbReference>
<dbReference type="PANTHER" id="PTHR20858:SF17">
    <property type="entry name" value="HYDROXYMETHYLPYRIMIDINE_PHOSPHOMETHYLPYRIMIDINE KINASE THI20-RELATED"/>
    <property type="match status" value="1"/>
</dbReference>
<dbReference type="GO" id="GO:0009229">
    <property type="term" value="P:thiamine diphosphate biosynthetic process"/>
    <property type="evidence" value="ECO:0007669"/>
    <property type="project" value="UniProtKB-UniPathway"/>
</dbReference>
<dbReference type="InterPro" id="IPR013785">
    <property type="entry name" value="Aldolase_TIM"/>
</dbReference>
<dbReference type="SUPFAM" id="SSF53613">
    <property type="entry name" value="Ribokinase-like"/>
    <property type="match status" value="1"/>
</dbReference>
<reference evidence="7 8" key="1">
    <citation type="submission" date="2020-01" db="EMBL/GenBank/DDBJ databases">
        <title>Genome sequencing of strain KACC 21265.</title>
        <authorList>
            <person name="Heo J."/>
            <person name="Kim S.-J."/>
            <person name="Kim J.-S."/>
            <person name="Hong S.-B."/>
            <person name="Kwon S.-W."/>
        </authorList>
    </citation>
    <scope>NUCLEOTIDE SEQUENCE [LARGE SCALE GENOMIC DNA]</scope>
    <source>
        <strain evidence="7 8">KACC 21265</strain>
    </source>
</reference>
<keyword evidence="7" id="KW-0418">Kinase</keyword>
<dbReference type="AlphaFoldDB" id="A0A857J5L7"/>
<dbReference type="InterPro" id="IPR004399">
    <property type="entry name" value="HMP/HMP-P_kinase_dom"/>
</dbReference>
<comment type="pathway">
    <text evidence="2">Cofactor biosynthesis; thiamine diphosphate biosynthesis.</text>
</comment>
<protein>
    <recommendedName>
        <fullName evidence="3">hydroxymethylpyrimidine kinase</fullName>
        <ecNumber evidence="3">2.7.1.49</ecNumber>
    </recommendedName>
</protein>
<evidence type="ECO:0000256" key="3">
    <source>
        <dbReference type="ARBA" id="ARBA00012135"/>
    </source>
</evidence>
<dbReference type="InterPro" id="IPR013749">
    <property type="entry name" value="PM/HMP-P_kinase-1"/>
</dbReference>
<organism evidence="7 8">
    <name type="scientific">Xylophilus rhododendri</name>
    <dbReference type="NCBI Taxonomy" id="2697032"/>
    <lineage>
        <taxon>Bacteria</taxon>
        <taxon>Pseudomonadati</taxon>
        <taxon>Pseudomonadota</taxon>
        <taxon>Betaproteobacteria</taxon>
        <taxon>Burkholderiales</taxon>
        <taxon>Xylophilus</taxon>
    </lineage>
</organism>
<dbReference type="SUPFAM" id="SSF51391">
    <property type="entry name" value="Thiamin phosphate synthase"/>
    <property type="match status" value="1"/>
</dbReference>
<evidence type="ECO:0000259" key="5">
    <source>
        <dbReference type="Pfam" id="PF02581"/>
    </source>
</evidence>
<accession>A0A857J5L7</accession>
<dbReference type="GO" id="GO:0005829">
    <property type="term" value="C:cytosol"/>
    <property type="evidence" value="ECO:0007669"/>
    <property type="project" value="TreeGrafter"/>
</dbReference>
<evidence type="ECO:0000256" key="1">
    <source>
        <dbReference type="ARBA" id="ARBA00001946"/>
    </source>
</evidence>
<keyword evidence="8" id="KW-1185">Reference proteome</keyword>
<dbReference type="KEGG" id="xyk:GT347_15715"/>
<dbReference type="GO" id="GO:0009228">
    <property type="term" value="P:thiamine biosynthetic process"/>
    <property type="evidence" value="ECO:0007669"/>
    <property type="project" value="UniProtKB-KW"/>
</dbReference>
<dbReference type="GO" id="GO:0008972">
    <property type="term" value="F:phosphomethylpyrimidine kinase activity"/>
    <property type="evidence" value="ECO:0007669"/>
    <property type="project" value="InterPro"/>
</dbReference>
<evidence type="ECO:0000259" key="6">
    <source>
        <dbReference type="Pfam" id="PF08543"/>
    </source>
</evidence>
<dbReference type="Pfam" id="PF08543">
    <property type="entry name" value="Phos_pyr_kin"/>
    <property type="match status" value="1"/>
</dbReference>
<dbReference type="Proteomes" id="UP000464787">
    <property type="component" value="Chromosome"/>
</dbReference>
<dbReference type="NCBIfam" id="TIGR00097">
    <property type="entry name" value="HMP-P_kinase"/>
    <property type="match status" value="1"/>
</dbReference>
<evidence type="ECO:0000256" key="4">
    <source>
        <dbReference type="ARBA" id="ARBA00023268"/>
    </source>
</evidence>
<comment type="cofactor">
    <cofactor evidence="1">
        <name>Mg(2+)</name>
        <dbReference type="ChEBI" id="CHEBI:18420"/>
    </cofactor>
</comment>
<evidence type="ECO:0000256" key="2">
    <source>
        <dbReference type="ARBA" id="ARBA00004948"/>
    </source>
</evidence>
<dbReference type="CDD" id="cd01169">
    <property type="entry name" value="HMPP_kinase"/>
    <property type="match status" value="1"/>
</dbReference>
<dbReference type="Gene3D" id="3.20.20.70">
    <property type="entry name" value="Aldolase class I"/>
    <property type="match status" value="1"/>
</dbReference>
<dbReference type="InterPro" id="IPR029056">
    <property type="entry name" value="Ribokinase-like"/>
</dbReference>
<dbReference type="CDD" id="cd00564">
    <property type="entry name" value="TMP_TenI"/>
    <property type="match status" value="1"/>
</dbReference>
<evidence type="ECO:0000313" key="7">
    <source>
        <dbReference type="EMBL" id="QHI99294.1"/>
    </source>
</evidence>
<keyword evidence="4" id="KW-0511">Multifunctional enzyme</keyword>
<proteinExistence type="predicted"/>
<evidence type="ECO:0000313" key="8">
    <source>
        <dbReference type="Proteomes" id="UP000464787"/>
    </source>
</evidence>
<keyword evidence="7" id="KW-0808">Transferase</keyword>
<dbReference type="RefSeq" id="WP_160553084.1">
    <property type="nucleotide sequence ID" value="NZ_CP047650.1"/>
</dbReference>